<dbReference type="AlphaFoldDB" id="A0A1D2YTL8"/>
<dbReference type="Pfam" id="PF13302">
    <property type="entry name" value="Acetyltransf_3"/>
    <property type="match status" value="1"/>
</dbReference>
<dbReference type="EMBL" id="MIJF01000038">
    <property type="protein sequence ID" value="OEF99001.1"/>
    <property type="molecule type" value="Genomic_DNA"/>
</dbReference>
<proteinExistence type="predicted"/>
<dbReference type="Proteomes" id="UP000243739">
    <property type="component" value="Unassembled WGS sequence"/>
</dbReference>
<dbReference type="InterPro" id="IPR016181">
    <property type="entry name" value="Acyl_CoA_acyltransferase"/>
</dbReference>
<organism evidence="2 3">
    <name type="scientific">Vulcanibacillus modesticaldus</name>
    <dbReference type="NCBI Taxonomy" id="337097"/>
    <lineage>
        <taxon>Bacteria</taxon>
        <taxon>Bacillati</taxon>
        <taxon>Bacillota</taxon>
        <taxon>Bacilli</taxon>
        <taxon>Bacillales</taxon>
        <taxon>Bacillaceae</taxon>
        <taxon>Vulcanibacillus</taxon>
    </lineage>
</organism>
<dbReference type="PANTHER" id="PTHR43415">
    <property type="entry name" value="SPERMIDINE N(1)-ACETYLTRANSFERASE"/>
    <property type="match status" value="1"/>
</dbReference>
<dbReference type="RefSeq" id="WP_069657142.1">
    <property type="nucleotide sequence ID" value="NZ_MIJF01000038.1"/>
</dbReference>
<evidence type="ECO:0000313" key="3">
    <source>
        <dbReference type="Proteomes" id="UP000243739"/>
    </source>
</evidence>
<reference evidence="2 3" key="1">
    <citation type="submission" date="2016-09" db="EMBL/GenBank/DDBJ databases">
        <title>Draft genome sequence for the type strain of Vulcanibacillus modesticaldus BR, a strictly anaerobic, moderately thermophilic, and nitrate-reducing bacterium from deep sea-hydrothermal vents of the Mid-Atlantic Ridge.</title>
        <authorList>
            <person name="Abin C.A."/>
            <person name="Hollibaugh J.T."/>
        </authorList>
    </citation>
    <scope>NUCLEOTIDE SEQUENCE [LARGE SCALE GENOMIC DNA]</scope>
    <source>
        <strain evidence="2 3">BR</strain>
    </source>
</reference>
<dbReference type="STRING" id="337097.BHF71_09945"/>
<evidence type="ECO:0000259" key="1">
    <source>
        <dbReference type="Pfam" id="PF13302"/>
    </source>
</evidence>
<name>A0A1D2YTL8_9BACI</name>
<dbReference type="GO" id="GO:0016747">
    <property type="term" value="F:acyltransferase activity, transferring groups other than amino-acyl groups"/>
    <property type="evidence" value="ECO:0007669"/>
    <property type="project" value="InterPro"/>
</dbReference>
<dbReference type="SUPFAM" id="SSF55729">
    <property type="entry name" value="Acyl-CoA N-acyltransferases (Nat)"/>
    <property type="match status" value="1"/>
</dbReference>
<gene>
    <name evidence="2" type="ORF">BHF71_09945</name>
</gene>
<dbReference type="InterPro" id="IPR000182">
    <property type="entry name" value="GNAT_dom"/>
</dbReference>
<dbReference type="Gene3D" id="3.40.630.30">
    <property type="match status" value="1"/>
</dbReference>
<protein>
    <recommendedName>
        <fullName evidence="1">N-acetyltransferase domain-containing protein</fullName>
    </recommendedName>
</protein>
<evidence type="ECO:0000313" key="2">
    <source>
        <dbReference type="EMBL" id="OEF99001.1"/>
    </source>
</evidence>
<keyword evidence="3" id="KW-1185">Reference proteome</keyword>
<dbReference type="PANTHER" id="PTHR43415:SF3">
    <property type="entry name" value="GNAT-FAMILY ACETYLTRANSFERASE"/>
    <property type="match status" value="1"/>
</dbReference>
<sequence length="177" mass="20900">MIEEEFYKLFKGKKVYIRRPKYDGISYINKLWSDEETTSELGGPFSLTEEKAKTWYPKMVNPTDGKNFYCLIFNYNNEPVGEVSFHRYNSKTKTAELNIKIEGKHRGNGYSKEALQLILNYFFFEFGGEIMIDPVLLENKRGQQLLLNFGFERDESEKDIFLLRMSKERFIKLINGI</sequence>
<accession>A0A1D2YTL8</accession>
<feature type="domain" description="N-acetyltransferase" evidence="1">
    <location>
        <begin position="17"/>
        <end position="152"/>
    </location>
</feature>
<comment type="caution">
    <text evidence="2">The sequence shown here is derived from an EMBL/GenBank/DDBJ whole genome shotgun (WGS) entry which is preliminary data.</text>
</comment>